<dbReference type="Proteomes" id="UP000320393">
    <property type="component" value="Unassembled WGS sequence"/>
</dbReference>
<evidence type="ECO:0000256" key="6">
    <source>
        <dbReference type="ARBA" id="ARBA00023136"/>
    </source>
</evidence>
<keyword evidence="5 7" id="KW-1133">Transmembrane helix</keyword>
<keyword evidence="3" id="KW-1003">Cell membrane</keyword>
<evidence type="ECO:0000313" key="9">
    <source>
        <dbReference type="EMBL" id="TMJ14626.1"/>
    </source>
</evidence>
<evidence type="ECO:0000256" key="7">
    <source>
        <dbReference type="RuleBase" id="RU363032"/>
    </source>
</evidence>
<comment type="subcellular location">
    <subcellularLocation>
        <location evidence="1 7">Cell membrane</location>
        <topology evidence="1 7">Multi-pass membrane protein</topology>
    </subcellularLocation>
</comment>
<dbReference type="EMBL" id="VBAM01000096">
    <property type="protein sequence ID" value="TMJ14626.1"/>
    <property type="molecule type" value="Genomic_DNA"/>
</dbReference>
<feature type="transmembrane region" description="Helical" evidence="7">
    <location>
        <begin position="134"/>
        <end position="155"/>
    </location>
</feature>
<feature type="transmembrane region" description="Helical" evidence="7">
    <location>
        <begin position="252"/>
        <end position="272"/>
    </location>
</feature>
<dbReference type="PANTHER" id="PTHR43163">
    <property type="entry name" value="DIPEPTIDE TRANSPORT SYSTEM PERMEASE PROTEIN DPPB-RELATED"/>
    <property type="match status" value="1"/>
</dbReference>
<dbReference type="CDD" id="cd06261">
    <property type="entry name" value="TM_PBP2"/>
    <property type="match status" value="1"/>
</dbReference>
<evidence type="ECO:0000256" key="5">
    <source>
        <dbReference type="ARBA" id="ARBA00022989"/>
    </source>
</evidence>
<comment type="caution">
    <text evidence="9">The sequence shown here is derived from an EMBL/GenBank/DDBJ whole genome shotgun (WGS) entry which is preliminary data.</text>
</comment>
<dbReference type="InterPro" id="IPR045621">
    <property type="entry name" value="BPD_transp_1_N"/>
</dbReference>
<accession>A0A537M310</accession>
<dbReference type="Gene3D" id="1.10.3720.10">
    <property type="entry name" value="MetI-like"/>
    <property type="match status" value="1"/>
</dbReference>
<dbReference type="PANTHER" id="PTHR43163:SF8">
    <property type="entry name" value="D,D-DIPEPTIDE TRANSPORT SYSTEM PERMEASE PROTEIN DDPB-RELATED"/>
    <property type="match status" value="1"/>
</dbReference>
<sequence length="335" mass="35932">MGQYLIRRLALIAVTLGGLSVLTFAISRIAPGDPARLAAGPQATEAMVAHLRHEFGLDRPVWVQYLRYLDHVGRGDLGVSLMTARPVRADLGLFFGATLELVLFSLLFAAAAGVLMGVLSAVYQNRPVDHASRLVAITGLGMPEFWLALMLQLALASHFRLLPLGGQLGIGVAPPPPATRLDLVDSLLAGQWATFANALQHIVLPAIALSFPALASIIRISRADMLDTLPREFVRTARAKGLPQRAVILRHALRNALLSSVTMIGLRFGWMLGGTVLVEKVFDWPGIGLYMVTAAAASDFEPVMGVTLLVGLSFALANLLVDIGYGLMDPTIRYA</sequence>
<evidence type="ECO:0000259" key="8">
    <source>
        <dbReference type="PROSITE" id="PS50928"/>
    </source>
</evidence>
<proteinExistence type="inferred from homology"/>
<keyword evidence="4 7" id="KW-0812">Transmembrane</keyword>
<dbReference type="GO" id="GO:0071916">
    <property type="term" value="F:dipeptide transmembrane transporter activity"/>
    <property type="evidence" value="ECO:0007669"/>
    <property type="project" value="TreeGrafter"/>
</dbReference>
<evidence type="ECO:0000256" key="4">
    <source>
        <dbReference type="ARBA" id="ARBA00022692"/>
    </source>
</evidence>
<evidence type="ECO:0000256" key="1">
    <source>
        <dbReference type="ARBA" id="ARBA00004651"/>
    </source>
</evidence>
<dbReference type="GO" id="GO:0005886">
    <property type="term" value="C:plasma membrane"/>
    <property type="evidence" value="ECO:0007669"/>
    <property type="project" value="UniProtKB-SubCell"/>
</dbReference>
<dbReference type="InterPro" id="IPR035906">
    <property type="entry name" value="MetI-like_sf"/>
</dbReference>
<keyword evidence="2 7" id="KW-0813">Transport</keyword>
<feature type="domain" description="ABC transmembrane type-1" evidence="8">
    <location>
        <begin position="95"/>
        <end position="321"/>
    </location>
</feature>
<dbReference type="Pfam" id="PF00528">
    <property type="entry name" value="BPD_transp_1"/>
    <property type="match status" value="1"/>
</dbReference>
<dbReference type="Pfam" id="PF19300">
    <property type="entry name" value="BPD_transp_1_N"/>
    <property type="match status" value="1"/>
</dbReference>
<dbReference type="SUPFAM" id="SSF161098">
    <property type="entry name" value="MetI-like"/>
    <property type="match status" value="1"/>
</dbReference>
<feature type="transmembrane region" description="Helical" evidence="7">
    <location>
        <begin position="308"/>
        <end position="328"/>
    </location>
</feature>
<evidence type="ECO:0000313" key="10">
    <source>
        <dbReference type="Proteomes" id="UP000320393"/>
    </source>
</evidence>
<reference evidence="9 10" key="1">
    <citation type="journal article" date="2019" name="Nat. Microbiol.">
        <title>Mediterranean grassland soil C-N compound turnover is dependent on rainfall and depth, and is mediated by genomically divergent microorganisms.</title>
        <authorList>
            <person name="Diamond S."/>
            <person name="Andeer P.F."/>
            <person name="Li Z."/>
            <person name="Crits-Christoph A."/>
            <person name="Burstein D."/>
            <person name="Anantharaman K."/>
            <person name="Lane K.R."/>
            <person name="Thomas B.C."/>
            <person name="Pan C."/>
            <person name="Northen T.R."/>
            <person name="Banfield J.F."/>
        </authorList>
    </citation>
    <scope>NUCLEOTIDE SEQUENCE [LARGE SCALE GENOMIC DNA]</scope>
    <source>
        <strain evidence="9">NP_5</strain>
    </source>
</reference>
<comment type="similarity">
    <text evidence="7">Belongs to the binding-protein-dependent transport system permease family.</text>
</comment>
<evidence type="ECO:0000256" key="2">
    <source>
        <dbReference type="ARBA" id="ARBA00022448"/>
    </source>
</evidence>
<dbReference type="InterPro" id="IPR000515">
    <property type="entry name" value="MetI-like"/>
</dbReference>
<evidence type="ECO:0000256" key="3">
    <source>
        <dbReference type="ARBA" id="ARBA00022475"/>
    </source>
</evidence>
<dbReference type="PROSITE" id="PS50928">
    <property type="entry name" value="ABC_TM1"/>
    <property type="match status" value="1"/>
</dbReference>
<organism evidence="9 10">
    <name type="scientific">Candidatus Segetimicrobium genomatis</name>
    <dbReference type="NCBI Taxonomy" id="2569760"/>
    <lineage>
        <taxon>Bacteria</taxon>
        <taxon>Bacillati</taxon>
        <taxon>Candidatus Sysuimicrobiota</taxon>
        <taxon>Candidatus Sysuimicrobiia</taxon>
        <taxon>Candidatus Sysuimicrobiales</taxon>
        <taxon>Candidatus Segetimicrobiaceae</taxon>
        <taxon>Candidatus Segetimicrobium</taxon>
    </lineage>
</organism>
<keyword evidence="6 7" id="KW-0472">Membrane</keyword>
<feature type="transmembrane region" description="Helical" evidence="7">
    <location>
        <begin position="101"/>
        <end position="122"/>
    </location>
</feature>
<name>A0A537M310_9BACT</name>
<feature type="transmembrane region" description="Helical" evidence="7">
    <location>
        <begin position="202"/>
        <end position="221"/>
    </location>
</feature>
<protein>
    <submittedName>
        <fullName evidence="9">ABC transporter permease</fullName>
    </submittedName>
</protein>
<gene>
    <name evidence="9" type="ORF">E6H02_02990</name>
</gene>
<dbReference type="AlphaFoldDB" id="A0A537M310"/>